<dbReference type="OrthoDB" id="5589325at2759"/>
<reference evidence="2 3" key="1">
    <citation type="journal article" date="2020" name="Genomics">
        <title>Complete, high-quality genomes from long-read metagenomic sequencing of two wolf lichen thalli reveals enigmatic genome architecture.</title>
        <authorList>
            <person name="McKenzie S.K."/>
            <person name="Walston R.F."/>
            <person name="Allen J.L."/>
        </authorList>
    </citation>
    <scope>NUCLEOTIDE SEQUENCE [LARGE SCALE GENOMIC DNA]</scope>
    <source>
        <strain evidence="2">WasteWater2</strain>
    </source>
</reference>
<comment type="caution">
    <text evidence="2">The sequence shown here is derived from an EMBL/GenBank/DDBJ whole genome shotgun (WGS) entry which is preliminary data.</text>
</comment>
<dbReference type="AlphaFoldDB" id="A0A8H6FZL3"/>
<keyword evidence="3" id="KW-1185">Reference proteome</keyword>
<feature type="region of interest" description="Disordered" evidence="1">
    <location>
        <begin position="119"/>
        <end position="141"/>
    </location>
</feature>
<sequence>MTSTSLSFGALQTNVHVGDPVQLQWFGNESVSILFFSDAFTGAKSNAPNTQPISSTLCLDRFRSFPIVSVIGSNITGESYTWTPSDSLSTDHYKIELTQQNEDSVMSLDIALGGGETNSDLSDSYEVPPSGDNAVSSTESTETASFTQASAAASTSSSSKLASGHSSPLAPLTATVTALALLQLLWLVRPPHQTDKTFQCSSMMLVMVL</sequence>
<dbReference type="Proteomes" id="UP000578531">
    <property type="component" value="Unassembled WGS sequence"/>
</dbReference>
<evidence type="ECO:0000256" key="1">
    <source>
        <dbReference type="SAM" id="MobiDB-lite"/>
    </source>
</evidence>
<evidence type="ECO:0000313" key="2">
    <source>
        <dbReference type="EMBL" id="KAF6237657.1"/>
    </source>
</evidence>
<name>A0A8H6FZL3_9LECA</name>
<organism evidence="2 3">
    <name type="scientific">Letharia columbiana</name>
    <dbReference type="NCBI Taxonomy" id="112416"/>
    <lineage>
        <taxon>Eukaryota</taxon>
        <taxon>Fungi</taxon>
        <taxon>Dikarya</taxon>
        <taxon>Ascomycota</taxon>
        <taxon>Pezizomycotina</taxon>
        <taxon>Lecanoromycetes</taxon>
        <taxon>OSLEUM clade</taxon>
        <taxon>Lecanoromycetidae</taxon>
        <taxon>Lecanorales</taxon>
        <taxon>Lecanorineae</taxon>
        <taxon>Parmeliaceae</taxon>
        <taxon>Letharia</taxon>
    </lineage>
</organism>
<dbReference type="EMBL" id="JACCJC010000012">
    <property type="protein sequence ID" value="KAF6237657.1"/>
    <property type="molecule type" value="Genomic_DNA"/>
</dbReference>
<accession>A0A8H6FZL3</accession>
<protein>
    <submittedName>
        <fullName evidence="2">Uncharacterized protein</fullName>
    </submittedName>
</protein>
<dbReference type="GeneID" id="59285523"/>
<proteinExistence type="predicted"/>
<evidence type="ECO:0000313" key="3">
    <source>
        <dbReference type="Proteomes" id="UP000578531"/>
    </source>
</evidence>
<gene>
    <name evidence="2" type="ORF">HO173_003858</name>
</gene>
<dbReference type="RefSeq" id="XP_037166975.1">
    <property type="nucleotide sequence ID" value="XM_037305782.1"/>
</dbReference>